<sequence length="641" mass="70633">MAREKRESGSRRRRWPWVLLGLGVLFFVLVALAVLARPMADVKPEAEAAKAELERAQDAIEAQDVKTAETHVALARQHVDRASDLVNGFGGDVWRWVPVAGGGVKDVRHLVAALDHATSMAEIGTQVYPELMQSDDLVQGKRIDLDKLDGILADLELAGTHLRAASDDLAEVKGNTPFVGDAVADARDEASARIDPLRSTYDEAEPVLEALPDVLGQDQESKYLVAIMNPAEQRYSGGATLTLVPLMFDKGNIEFGDTVTNEDIVADGRGRIGWPKVVGNPFHRKGKARLVSATFSPYWTQSGEELLRAWKVRFDEDYEGVIAVDLVALARLMNLTGPVQAEGVGELNAGNLVKVLAGSYDKYASEEQRREINRAVVPAFREKLFQGGKFFEKFQVLARAAKGRHFALYFRDTRLQTAFQHRHLSGDLSGTDHDYLGVFSQNTNFSKADYWQARTVDSDVKLKTDGSAEVTVKITVDNDSPPFTPPWAHGAVAPDSEDPGWGYFTRYNGSAVALFMPRGAELQGAVDVDGEPWDPVVRQVLDRPYIYRNVTLEPQASTVITVKYRVPDAAVVDGSSLLYHLDIDQQGMVTKQKYTVTLHVPEGYGPTATPEGWKLVNGRTLRFSSGDSDESKRLEVDLARL</sequence>
<dbReference type="Pfam" id="PF13196">
    <property type="entry name" value="DUF4012"/>
    <property type="match status" value="1"/>
</dbReference>
<accession>A0A930YNR2</accession>
<dbReference type="RefSeq" id="WP_194695095.1">
    <property type="nucleotide sequence ID" value="NZ_JADKPO010000004.1"/>
</dbReference>
<reference evidence="1" key="1">
    <citation type="submission" date="2020-11" db="EMBL/GenBank/DDBJ databases">
        <title>Nocardioides cynanchi sp. nov., isolated from soil of rhizosphere of Cynanchum wilfordii.</title>
        <authorList>
            <person name="Lee J.-S."/>
            <person name="Suh M.K."/>
            <person name="Kim J.-S."/>
        </authorList>
    </citation>
    <scope>NUCLEOTIDE SEQUENCE</scope>
    <source>
        <strain evidence="1">KCTC 19276</strain>
    </source>
</reference>
<dbReference type="Proteomes" id="UP000660668">
    <property type="component" value="Unassembled WGS sequence"/>
</dbReference>
<dbReference type="AlphaFoldDB" id="A0A930YNR2"/>
<gene>
    <name evidence="1" type="ORF">ISU10_04035</name>
</gene>
<evidence type="ECO:0000313" key="1">
    <source>
        <dbReference type="EMBL" id="MBF4766935.1"/>
    </source>
</evidence>
<protein>
    <submittedName>
        <fullName evidence="1">DUF4012 domain-containing protein</fullName>
    </submittedName>
</protein>
<dbReference type="InterPro" id="IPR025101">
    <property type="entry name" value="DUF4012"/>
</dbReference>
<evidence type="ECO:0000313" key="2">
    <source>
        <dbReference type="Proteomes" id="UP000660668"/>
    </source>
</evidence>
<proteinExistence type="predicted"/>
<organism evidence="1 2">
    <name type="scientific">Nocardioides agariphilus</name>
    <dbReference type="NCBI Taxonomy" id="433664"/>
    <lineage>
        <taxon>Bacteria</taxon>
        <taxon>Bacillati</taxon>
        <taxon>Actinomycetota</taxon>
        <taxon>Actinomycetes</taxon>
        <taxon>Propionibacteriales</taxon>
        <taxon>Nocardioidaceae</taxon>
        <taxon>Nocardioides</taxon>
    </lineage>
</organism>
<dbReference type="EMBL" id="JADKPO010000004">
    <property type="protein sequence ID" value="MBF4766935.1"/>
    <property type="molecule type" value="Genomic_DNA"/>
</dbReference>
<comment type="caution">
    <text evidence="1">The sequence shown here is derived from an EMBL/GenBank/DDBJ whole genome shotgun (WGS) entry which is preliminary data.</text>
</comment>
<name>A0A930YNR2_9ACTN</name>
<keyword evidence="2" id="KW-1185">Reference proteome</keyword>